<evidence type="ECO:0000313" key="2">
    <source>
        <dbReference type="Proteomes" id="UP001230328"/>
    </source>
</evidence>
<proteinExistence type="predicted"/>
<organism evidence="1 2">
    <name type="scientific">Streptomyces umbrinus</name>
    <dbReference type="NCBI Taxonomy" id="67370"/>
    <lineage>
        <taxon>Bacteria</taxon>
        <taxon>Bacillati</taxon>
        <taxon>Actinomycetota</taxon>
        <taxon>Actinomycetes</taxon>
        <taxon>Kitasatosporales</taxon>
        <taxon>Streptomycetaceae</taxon>
        <taxon>Streptomyces</taxon>
        <taxon>Streptomyces phaeochromogenes group</taxon>
    </lineage>
</organism>
<gene>
    <name evidence="1" type="ORF">QF035_002338</name>
</gene>
<evidence type="ECO:0000313" key="1">
    <source>
        <dbReference type="EMBL" id="MDQ1024756.1"/>
    </source>
</evidence>
<reference evidence="1 2" key="1">
    <citation type="submission" date="2023-07" db="EMBL/GenBank/DDBJ databases">
        <title>Comparative genomics of wheat-associated soil bacteria to identify genetic determinants of phenazine resistance.</title>
        <authorList>
            <person name="Mouncey N."/>
        </authorList>
    </citation>
    <scope>NUCLEOTIDE SEQUENCE [LARGE SCALE GENOMIC DNA]</scope>
    <source>
        <strain evidence="1 2">V2I4</strain>
    </source>
</reference>
<accession>A0ABU0SMG6</accession>
<name>A0ABU0SMG6_9ACTN</name>
<protein>
    <submittedName>
        <fullName evidence="1">Ribosomal protein S14</fullName>
    </submittedName>
</protein>
<sequence length="43" mass="4808">MGKKQRDCVTCGAPVGYLDRQYCCRCWRRLNEQAAKAVLSASA</sequence>
<comment type="caution">
    <text evidence="1">The sequence shown here is derived from an EMBL/GenBank/DDBJ whole genome shotgun (WGS) entry which is preliminary data.</text>
</comment>
<dbReference type="GO" id="GO:0005840">
    <property type="term" value="C:ribosome"/>
    <property type="evidence" value="ECO:0007669"/>
    <property type="project" value="UniProtKB-KW"/>
</dbReference>
<keyword evidence="1" id="KW-0689">Ribosomal protein</keyword>
<dbReference type="EMBL" id="JAUSZI010000002">
    <property type="protein sequence ID" value="MDQ1024756.1"/>
    <property type="molecule type" value="Genomic_DNA"/>
</dbReference>
<dbReference type="Proteomes" id="UP001230328">
    <property type="component" value="Unassembled WGS sequence"/>
</dbReference>
<keyword evidence="1" id="KW-0687">Ribonucleoprotein</keyword>
<keyword evidence="2" id="KW-1185">Reference proteome</keyword>